<gene>
    <name evidence="3" type="ORF">A4A58_26920</name>
</gene>
<dbReference type="InterPro" id="IPR003675">
    <property type="entry name" value="Rce1/LyrA-like_dom"/>
</dbReference>
<feature type="transmembrane region" description="Helical" evidence="1">
    <location>
        <begin position="68"/>
        <end position="88"/>
    </location>
</feature>
<name>A0A163ZL79_9BRAD</name>
<evidence type="ECO:0000313" key="3">
    <source>
        <dbReference type="EMBL" id="KZD23605.1"/>
    </source>
</evidence>
<proteinExistence type="predicted"/>
<dbReference type="Proteomes" id="UP000076574">
    <property type="component" value="Unassembled WGS sequence"/>
</dbReference>
<feature type="transmembrane region" description="Helical" evidence="1">
    <location>
        <begin position="183"/>
        <end position="200"/>
    </location>
</feature>
<keyword evidence="1" id="KW-0812">Transmembrane</keyword>
<dbReference type="EMBL" id="LVYV01000010">
    <property type="protein sequence ID" value="KZD23605.1"/>
    <property type="molecule type" value="Genomic_DNA"/>
</dbReference>
<comment type="caution">
    <text evidence="3">The sequence shown here is derived from an EMBL/GenBank/DDBJ whole genome shotgun (WGS) entry which is preliminary data.</text>
</comment>
<feature type="transmembrane region" description="Helical" evidence="1">
    <location>
        <begin position="21"/>
        <end position="48"/>
    </location>
</feature>
<keyword evidence="1" id="KW-0472">Membrane</keyword>
<sequence length="257" mass="28340">MAPVTPSDLPPATKPPRVWKFWGTCLWGLFAFAAMFVGQLTVVAYYLLIKDAPLDATLLIKAMSSGTTIAASVLMGLPAVCLALWLATRMARQSFADYLGLRGTSWKNYVIGTVALIVLVGAWELVAKGMGRDSAPTFMLEVLKSARADGALWLLVIAFCVGAPMTEEFFARGFLYRGWSESFLRPFGAIVASSLVWTAMHLQYDWFFFVEIFTIGLLFGYMRYRSHSTWLTIFLHGLNNLAATVQTLLIANGVISP</sequence>
<organism evidence="3 4">
    <name type="scientific">Tardiphaga robiniae</name>
    <dbReference type="NCBI Taxonomy" id="943830"/>
    <lineage>
        <taxon>Bacteria</taxon>
        <taxon>Pseudomonadati</taxon>
        <taxon>Pseudomonadota</taxon>
        <taxon>Alphaproteobacteria</taxon>
        <taxon>Hyphomicrobiales</taxon>
        <taxon>Nitrobacteraceae</taxon>
        <taxon>Tardiphaga</taxon>
    </lineage>
</organism>
<dbReference type="AlphaFoldDB" id="A0A163ZL79"/>
<keyword evidence="4" id="KW-1185">Reference proteome</keyword>
<feature type="domain" description="CAAX prenyl protease 2/Lysostaphin resistance protein A-like" evidence="2">
    <location>
        <begin position="152"/>
        <end position="241"/>
    </location>
</feature>
<reference evidence="3 4" key="1">
    <citation type="submission" date="2016-03" db="EMBL/GenBank/DDBJ databases">
        <title>Microsymbionts genomes from the relict species Vavilovia formosa (Stev.) Fed.</title>
        <authorList>
            <person name="Kopat V."/>
            <person name="Chirak E."/>
            <person name="Kimeklis A."/>
            <person name="Andronov E."/>
        </authorList>
    </citation>
    <scope>NUCLEOTIDE SEQUENCE [LARGE SCALE GENOMIC DNA]</scope>
    <source>
        <strain evidence="3 4">Vaf07</strain>
    </source>
</reference>
<feature type="transmembrane region" description="Helical" evidence="1">
    <location>
        <begin position="109"/>
        <end position="130"/>
    </location>
</feature>
<evidence type="ECO:0000259" key="2">
    <source>
        <dbReference type="Pfam" id="PF02517"/>
    </source>
</evidence>
<feature type="transmembrane region" description="Helical" evidence="1">
    <location>
        <begin position="206"/>
        <end position="224"/>
    </location>
</feature>
<protein>
    <submittedName>
        <fullName evidence="3">Abortive infection protein</fullName>
    </submittedName>
</protein>
<evidence type="ECO:0000313" key="4">
    <source>
        <dbReference type="Proteomes" id="UP000076574"/>
    </source>
</evidence>
<dbReference type="Pfam" id="PF02517">
    <property type="entry name" value="Rce1-like"/>
    <property type="match status" value="1"/>
</dbReference>
<dbReference type="STRING" id="943830.A4A58_26920"/>
<dbReference type="GO" id="GO:0004175">
    <property type="term" value="F:endopeptidase activity"/>
    <property type="evidence" value="ECO:0007669"/>
    <property type="project" value="UniProtKB-ARBA"/>
</dbReference>
<feature type="transmembrane region" description="Helical" evidence="1">
    <location>
        <begin position="150"/>
        <end position="171"/>
    </location>
</feature>
<evidence type="ECO:0000256" key="1">
    <source>
        <dbReference type="SAM" id="Phobius"/>
    </source>
</evidence>
<dbReference type="GO" id="GO:0080120">
    <property type="term" value="P:CAAX-box protein maturation"/>
    <property type="evidence" value="ECO:0007669"/>
    <property type="project" value="UniProtKB-ARBA"/>
</dbReference>
<accession>A0A163ZL79</accession>
<keyword evidence="1" id="KW-1133">Transmembrane helix</keyword>